<dbReference type="Gene3D" id="3.40.50.1010">
    <property type="entry name" value="5'-nuclease"/>
    <property type="match status" value="1"/>
</dbReference>
<reference evidence="1 2" key="1">
    <citation type="submission" date="2018-03" db="EMBL/GenBank/DDBJ databases">
        <title>The ancient ancestry and fast evolution of plastids.</title>
        <authorList>
            <person name="Moore K.R."/>
            <person name="Magnabosco C."/>
            <person name="Momper L."/>
            <person name="Gold D.A."/>
            <person name="Bosak T."/>
            <person name="Fournier G.P."/>
        </authorList>
    </citation>
    <scope>NUCLEOTIDE SEQUENCE [LARGE SCALE GENOMIC DNA]</scope>
    <source>
        <strain evidence="1 2">CCALA 037</strain>
    </source>
</reference>
<evidence type="ECO:0000313" key="1">
    <source>
        <dbReference type="EMBL" id="PSB56891.1"/>
    </source>
</evidence>
<sequence>MIIFIDSSVLGQLCNPNSTDDLTRLDNWFERSLIRCTVVSSMVCDYEVRRGLLLTKKQGLIASGIPILDDLHQLIDFLPVDRIVWNLAADIWSTARVSGQPTAGDRNLDADMIICATWQDLATRYPGQEVVIATTNVRHLSRFTNAVKWEDISI</sequence>
<protein>
    <submittedName>
        <fullName evidence="1">Nucleic acid-binding protein</fullName>
    </submittedName>
</protein>
<accession>A0A2T1GGU5</accession>
<dbReference type="EMBL" id="PVWO01000103">
    <property type="protein sequence ID" value="PSB56891.1"/>
    <property type="molecule type" value="Genomic_DNA"/>
</dbReference>
<proteinExistence type="predicted"/>
<name>A0A2T1GGU5_9CYAN</name>
<dbReference type="RefSeq" id="WP_106303746.1">
    <property type="nucleotide sequence ID" value="NZ_PVWO01000103.1"/>
</dbReference>
<dbReference type="OrthoDB" id="461957at2"/>
<organism evidence="1 2">
    <name type="scientific">Chamaesiphon polymorphus CCALA 037</name>
    <dbReference type="NCBI Taxonomy" id="2107692"/>
    <lineage>
        <taxon>Bacteria</taxon>
        <taxon>Bacillati</taxon>
        <taxon>Cyanobacteriota</taxon>
        <taxon>Cyanophyceae</taxon>
        <taxon>Gomontiellales</taxon>
        <taxon>Chamaesiphonaceae</taxon>
        <taxon>Chamaesiphon</taxon>
    </lineage>
</organism>
<evidence type="ECO:0000313" key="2">
    <source>
        <dbReference type="Proteomes" id="UP000238937"/>
    </source>
</evidence>
<dbReference type="AlphaFoldDB" id="A0A2T1GGU5"/>
<dbReference type="SUPFAM" id="SSF88723">
    <property type="entry name" value="PIN domain-like"/>
    <property type="match status" value="1"/>
</dbReference>
<gene>
    <name evidence="1" type="ORF">C7B77_10270</name>
</gene>
<keyword evidence="2" id="KW-1185">Reference proteome</keyword>
<dbReference type="InterPro" id="IPR029060">
    <property type="entry name" value="PIN-like_dom_sf"/>
</dbReference>
<dbReference type="Proteomes" id="UP000238937">
    <property type="component" value="Unassembled WGS sequence"/>
</dbReference>
<comment type="caution">
    <text evidence="1">The sequence shown here is derived from an EMBL/GenBank/DDBJ whole genome shotgun (WGS) entry which is preliminary data.</text>
</comment>